<reference evidence="2 3" key="1">
    <citation type="submission" date="2020-10" db="EMBL/GenBank/DDBJ databases">
        <title>Plasmid carrying two tetracycline resistance determinant.</title>
        <authorList>
            <person name="Yang Q."/>
        </authorList>
    </citation>
    <scope>NUCLEOTIDE SEQUENCE [LARGE SCALE GENOMIC DNA]</scope>
    <source>
        <strain evidence="2 3">T43</strain>
    </source>
</reference>
<accession>A0A7M1KU14</accession>
<gene>
    <name evidence="2" type="ORF">IMX20_02760</name>
</gene>
<dbReference type="EMBL" id="CP063065">
    <property type="protein sequence ID" value="QOQ79635.1"/>
    <property type="molecule type" value="Genomic_DNA"/>
</dbReference>
<keyword evidence="1" id="KW-0472">Membrane</keyword>
<organism evidence="2 3">
    <name type="scientific">Aerococcus urinaeequi</name>
    <dbReference type="NCBI Taxonomy" id="51665"/>
    <lineage>
        <taxon>Bacteria</taxon>
        <taxon>Bacillati</taxon>
        <taxon>Bacillota</taxon>
        <taxon>Bacilli</taxon>
        <taxon>Lactobacillales</taxon>
        <taxon>Aerococcaceae</taxon>
        <taxon>Aerococcus</taxon>
    </lineage>
</organism>
<dbReference type="RefSeq" id="WP_165695922.1">
    <property type="nucleotide sequence ID" value="NZ_CP063065.1"/>
</dbReference>
<name>A0A7M1KU14_9LACT</name>
<proteinExistence type="predicted"/>
<sequence length="55" mass="6258">MRIQKSLKEYLIDYLIIIILLVIVAVICIIIYAVMSGIAEVRLLQSNLLSFFTSV</sequence>
<keyword evidence="1" id="KW-0812">Transmembrane</keyword>
<evidence type="ECO:0000313" key="2">
    <source>
        <dbReference type="EMBL" id="QOQ79635.1"/>
    </source>
</evidence>
<keyword evidence="1" id="KW-1133">Transmembrane helix</keyword>
<evidence type="ECO:0000313" key="3">
    <source>
        <dbReference type="Proteomes" id="UP000595091"/>
    </source>
</evidence>
<feature type="transmembrane region" description="Helical" evidence="1">
    <location>
        <begin position="12"/>
        <end position="35"/>
    </location>
</feature>
<protein>
    <submittedName>
        <fullName evidence="2">Uncharacterized protein</fullName>
    </submittedName>
</protein>
<evidence type="ECO:0000256" key="1">
    <source>
        <dbReference type="SAM" id="Phobius"/>
    </source>
</evidence>
<dbReference type="AlphaFoldDB" id="A0A7M1KU14"/>
<dbReference type="Proteomes" id="UP000595091">
    <property type="component" value="Chromosome"/>
</dbReference>